<dbReference type="EMBL" id="GBRH01259469">
    <property type="protein sequence ID" value="JAD38426.1"/>
    <property type="molecule type" value="Transcribed_RNA"/>
</dbReference>
<dbReference type="AlphaFoldDB" id="A0A0A8ZHZ1"/>
<accession>A0A0A8ZHZ1</accession>
<sequence length="127" mass="13324">MTSARSLYRRTLTRTRVFNARISSLPSLVPPPPFTAPGDAGGGIFSSSAPVLCFFFTGWASPAGGGGLLEHPSCRCRRSSSETDDGVALRFISVGLLLAPSARPAPPPLSAGSRRHQLQRLYAAALG</sequence>
<proteinExistence type="predicted"/>
<reference evidence="1" key="2">
    <citation type="journal article" date="2015" name="Data Brief">
        <title>Shoot transcriptome of the giant reed, Arundo donax.</title>
        <authorList>
            <person name="Barrero R.A."/>
            <person name="Guerrero F.D."/>
            <person name="Moolhuijzen P."/>
            <person name="Goolsby J.A."/>
            <person name="Tidwell J."/>
            <person name="Bellgard S.E."/>
            <person name="Bellgard M.I."/>
        </authorList>
    </citation>
    <scope>NUCLEOTIDE SEQUENCE</scope>
    <source>
        <tissue evidence="1">Shoot tissue taken approximately 20 cm above the soil surface</tissue>
    </source>
</reference>
<organism evidence="1">
    <name type="scientific">Arundo donax</name>
    <name type="common">Giant reed</name>
    <name type="synonym">Donax arundinaceus</name>
    <dbReference type="NCBI Taxonomy" id="35708"/>
    <lineage>
        <taxon>Eukaryota</taxon>
        <taxon>Viridiplantae</taxon>
        <taxon>Streptophyta</taxon>
        <taxon>Embryophyta</taxon>
        <taxon>Tracheophyta</taxon>
        <taxon>Spermatophyta</taxon>
        <taxon>Magnoliopsida</taxon>
        <taxon>Liliopsida</taxon>
        <taxon>Poales</taxon>
        <taxon>Poaceae</taxon>
        <taxon>PACMAD clade</taxon>
        <taxon>Arundinoideae</taxon>
        <taxon>Arundineae</taxon>
        <taxon>Arundo</taxon>
    </lineage>
</organism>
<name>A0A0A8ZHZ1_ARUDO</name>
<evidence type="ECO:0000313" key="1">
    <source>
        <dbReference type="EMBL" id="JAD38426.1"/>
    </source>
</evidence>
<protein>
    <submittedName>
        <fullName evidence="1">Uncharacterized protein</fullName>
    </submittedName>
</protein>
<reference evidence="1" key="1">
    <citation type="submission" date="2014-09" db="EMBL/GenBank/DDBJ databases">
        <authorList>
            <person name="Magalhaes I.L.F."/>
            <person name="Oliveira U."/>
            <person name="Santos F.R."/>
            <person name="Vidigal T.H.D.A."/>
            <person name="Brescovit A.D."/>
            <person name="Santos A.J."/>
        </authorList>
    </citation>
    <scope>NUCLEOTIDE SEQUENCE</scope>
    <source>
        <tissue evidence="1">Shoot tissue taken approximately 20 cm above the soil surface</tissue>
    </source>
</reference>